<dbReference type="GO" id="GO:0016887">
    <property type="term" value="F:ATP hydrolysis activity"/>
    <property type="evidence" value="ECO:0007669"/>
    <property type="project" value="InterPro"/>
</dbReference>
<keyword evidence="3" id="KW-1003">Cell membrane</keyword>
<dbReference type="GO" id="GO:0005524">
    <property type="term" value="F:ATP binding"/>
    <property type="evidence" value="ECO:0007669"/>
    <property type="project" value="UniProtKB-KW"/>
</dbReference>
<evidence type="ECO:0000313" key="12">
    <source>
        <dbReference type="Proteomes" id="UP000322159"/>
    </source>
</evidence>
<dbReference type="PROSITE" id="PS50893">
    <property type="entry name" value="ABC_TRANSPORTER_2"/>
    <property type="match status" value="1"/>
</dbReference>
<organism evidence="11 12">
    <name type="scientific">Protaetiibacter larvae</name>
    <dbReference type="NCBI Taxonomy" id="2592654"/>
    <lineage>
        <taxon>Bacteria</taxon>
        <taxon>Bacillati</taxon>
        <taxon>Actinomycetota</taxon>
        <taxon>Actinomycetes</taxon>
        <taxon>Micrococcales</taxon>
        <taxon>Microbacteriaceae</taxon>
        <taxon>Protaetiibacter</taxon>
    </lineage>
</organism>
<keyword evidence="8" id="KW-0046">Antibiotic resistance</keyword>
<keyword evidence="7" id="KW-0472">Membrane</keyword>
<dbReference type="InterPro" id="IPR003439">
    <property type="entry name" value="ABC_transporter-like_ATP-bd"/>
</dbReference>
<evidence type="ECO:0000256" key="2">
    <source>
        <dbReference type="ARBA" id="ARBA00022448"/>
    </source>
</evidence>
<comment type="subcellular location">
    <subcellularLocation>
        <location evidence="1">Cell membrane</location>
        <topology evidence="1">Peripheral membrane protein</topology>
        <orientation evidence="1">Cytoplasmic side</orientation>
    </subcellularLocation>
</comment>
<reference evidence="11 12" key="1">
    <citation type="submission" date="2019-09" db="EMBL/GenBank/DDBJ databases">
        <title>Genome sequencing of strain KACC 19322.</title>
        <authorList>
            <person name="Heo J."/>
            <person name="Kim S.-J."/>
            <person name="Kim J.-S."/>
            <person name="Hong S.-B."/>
            <person name="Kwon S.-W."/>
        </authorList>
    </citation>
    <scope>NUCLEOTIDE SEQUENCE [LARGE SCALE GENOMIC DNA]</scope>
    <source>
        <strain evidence="11 12">KACC 19322</strain>
    </source>
</reference>
<dbReference type="SUPFAM" id="SSF52540">
    <property type="entry name" value="P-loop containing nucleoside triphosphate hydrolases"/>
    <property type="match status" value="1"/>
</dbReference>
<evidence type="ECO:0000313" key="11">
    <source>
        <dbReference type="EMBL" id="QEO09633.1"/>
    </source>
</evidence>
<dbReference type="KEGG" id="lyk:FLP23_06215"/>
<sequence length="296" mass="30766">MNVAIALRGVSKSFGATRVLHELDLEIAAGSILALLGPNGAGKTTTLGILSTLVAPDAGSASVCGFDVVRDADAVRRVISVTGQSAAVDEVLTGRENLRMMSRLSGLGRRAARERAEELLDRFGLADAAGKRVASYSGGMRRRLDLALSLIRTPPVVFLDEPTTGLDTRSRQGLWDEIRALAAAGTTVLLTTQYLEEADRLADRVAVLEHGVIVADGTAAELKARVGTEVLALHDTDGAPLIETPTDGTLAGLRAALAALPADAAGTVSLRSPSLDDVFLAVTGSPAPRTLVDQEA</sequence>
<dbReference type="GO" id="GO:0043215">
    <property type="term" value="P:daunorubicin transport"/>
    <property type="evidence" value="ECO:0007669"/>
    <property type="project" value="InterPro"/>
</dbReference>
<feature type="domain" description="ABC transporter" evidence="10">
    <location>
        <begin position="5"/>
        <end position="235"/>
    </location>
</feature>
<dbReference type="OrthoDB" id="9804819at2"/>
<dbReference type="FunFam" id="3.40.50.300:FF:000589">
    <property type="entry name" value="ABC transporter, ATP-binding subunit"/>
    <property type="match status" value="1"/>
</dbReference>
<dbReference type="RefSeq" id="WP_149325053.1">
    <property type="nucleotide sequence ID" value="NZ_CP043504.1"/>
</dbReference>
<comment type="similarity">
    <text evidence="9">Belongs to the ABC transporter superfamily. Drug exporter-1 (DrugE1) (TC 3.A.1.105) family.</text>
</comment>
<dbReference type="SMART" id="SM00382">
    <property type="entry name" value="AAA"/>
    <property type="match status" value="1"/>
</dbReference>
<dbReference type="Gene3D" id="3.40.50.300">
    <property type="entry name" value="P-loop containing nucleotide triphosphate hydrolases"/>
    <property type="match status" value="1"/>
</dbReference>
<dbReference type="InterPro" id="IPR003593">
    <property type="entry name" value="AAA+_ATPase"/>
</dbReference>
<keyword evidence="5 11" id="KW-0067">ATP-binding</keyword>
<keyword evidence="2" id="KW-0813">Transport</keyword>
<evidence type="ECO:0000256" key="1">
    <source>
        <dbReference type="ARBA" id="ARBA00004413"/>
    </source>
</evidence>
<dbReference type="AlphaFoldDB" id="A0A5C1Y6G5"/>
<protein>
    <submittedName>
        <fullName evidence="11">ATP-binding cassette domain-containing protein</fullName>
    </submittedName>
</protein>
<keyword evidence="4" id="KW-0547">Nucleotide-binding</keyword>
<gene>
    <name evidence="11" type="ORF">FLP23_06215</name>
</gene>
<evidence type="ECO:0000256" key="7">
    <source>
        <dbReference type="ARBA" id="ARBA00023136"/>
    </source>
</evidence>
<evidence type="ECO:0000256" key="6">
    <source>
        <dbReference type="ARBA" id="ARBA00022967"/>
    </source>
</evidence>
<dbReference type="GO" id="GO:0005886">
    <property type="term" value="C:plasma membrane"/>
    <property type="evidence" value="ECO:0007669"/>
    <property type="project" value="UniProtKB-SubCell"/>
</dbReference>
<evidence type="ECO:0000259" key="10">
    <source>
        <dbReference type="PROSITE" id="PS50893"/>
    </source>
</evidence>
<name>A0A5C1Y6G5_9MICO</name>
<dbReference type="Proteomes" id="UP000322159">
    <property type="component" value="Chromosome"/>
</dbReference>
<evidence type="ECO:0000256" key="3">
    <source>
        <dbReference type="ARBA" id="ARBA00022475"/>
    </source>
</evidence>
<evidence type="ECO:0000256" key="8">
    <source>
        <dbReference type="ARBA" id="ARBA00023251"/>
    </source>
</evidence>
<dbReference type="PANTHER" id="PTHR42711:SF19">
    <property type="entry name" value="DOXORUBICIN RESISTANCE ATP-BINDING PROTEIN DRRA"/>
    <property type="match status" value="1"/>
</dbReference>
<dbReference type="GO" id="GO:1900753">
    <property type="term" value="P:doxorubicin transport"/>
    <property type="evidence" value="ECO:0007669"/>
    <property type="project" value="InterPro"/>
</dbReference>
<dbReference type="InterPro" id="IPR050763">
    <property type="entry name" value="ABC_transporter_ATP-binding"/>
</dbReference>
<keyword evidence="12" id="KW-1185">Reference proteome</keyword>
<dbReference type="NCBIfam" id="TIGR01188">
    <property type="entry name" value="drrA"/>
    <property type="match status" value="1"/>
</dbReference>
<dbReference type="InterPro" id="IPR017871">
    <property type="entry name" value="ABC_transporter-like_CS"/>
</dbReference>
<proteinExistence type="inferred from homology"/>
<dbReference type="PANTHER" id="PTHR42711">
    <property type="entry name" value="ABC TRANSPORTER ATP-BINDING PROTEIN"/>
    <property type="match status" value="1"/>
</dbReference>
<dbReference type="InterPro" id="IPR027417">
    <property type="entry name" value="P-loop_NTPase"/>
</dbReference>
<accession>A0A5C1Y6G5</accession>
<evidence type="ECO:0000256" key="4">
    <source>
        <dbReference type="ARBA" id="ARBA00022741"/>
    </source>
</evidence>
<evidence type="ECO:0000256" key="9">
    <source>
        <dbReference type="ARBA" id="ARBA00049985"/>
    </source>
</evidence>
<dbReference type="EMBL" id="CP043504">
    <property type="protein sequence ID" value="QEO09633.1"/>
    <property type="molecule type" value="Genomic_DNA"/>
</dbReference>
<keyword evidence="6" id="KW-1278">Translocase</keyword>
<dbReference type="InterPro" id="IPR005894">
    <property type="entry name" value="DrrA"/>
</dbReference>
<evidence type="ECO:0000256" key="5">
    <source>
        <dbReference type="ARBA" id="ARBA00022840"/>
    </source>
</evidence>
<dbReference type="GO" id="GO:0046677">
    <property type="term" value="P:response to antibiotic"/>
    <property type="evidence" value="ECO:0007669"/>
    <property type="project" value="UniProtKB-KW"/>
</dbReference>
<dbReference type="PROSITE" id="PS00211">
    <property type="entry name" value="ABC_TRANSPORTER_1"/>
    <property type="match status" value="1"/>
</dbReference>
<dbReference type="Pfam" id="PF00005">
    <property type="entry name" value="ABC_tran"/>
    <property type="match status" value="1"/>
</dbReference>